<evidence type="ECO:0000313" key="2">
    <source>
        <dbReference type="EMBL" id="KFD19519.1"/>
    </source>
</evidence>
<dbReference type="Pfam" id="PF13302">
    <property type="entry name" value="Acetyltransf_3"/>
    <property type="match status" value="1"/>
</dbReference>
<comment type="caution">
    <text evidence="2">The sequence shown here is derived from an EMBL/GenBank/DDBJ whole genome shotgun (WGS) entry which is preliminary data.</text>
</comment>
<evidence type="ECO:0000259" key="1">
    <source>
        <dbReference type="Pfam" id="PF13302"/>
    </source>
</evidence>
<proteinExistence type="predicted"/>
<feature type="domain" description="N-acetyltransferase" evidence="1">
    <location>
        <begin position="10"/>
        <end position="150"/>
    </location>
</feature>
<dbReference type="PANTHER" id="PTHR43792:SF1">
    <property type="entry name" value="N-ACETYLTRANSFERASE DOMAIN-CONTAINING PROTEIN"/>
    <property type="match status" value="1"/>
</dbReference>
<dbReference type="OrthoDB" id="9804153at2"/>
<organism evidence="2 3">
    <name type="scientific">Tatumella ptyseos ATCC 33301</name>
    <dbReference type="NCBI Taxonomy" id="1005995"/>
    <lineage>
        <taxon>Bacteria</taxon>
        <taxon>Pseudomonadati</taxon>
        <taxon>Pseudomonadota</taxon>
        <taxon>Gammaproteobacteria</taxon>
        <taxon>Enterobacterales</taxon>
        <taxon>Erwiniaceae</taxon>
        <taxon>Tatumella</taxon>
    </lineage>
</organism>
<dbReference type="InterPro" id="IPR051531">
    <property type="entry name" value="N-acetyltransferase"/>
</dbReference>
<dbReference type="AlphaFoldDB" id="A0A085JGC3"/>
<name>A0A085JGC3_9GAMM</name>
<dbReference type="RefSeq" id="WP_029990476.1">
    <property type="nucleotide sequence ID" value="NZ_ATMJ01000026.1"/>
</dbReference>
<keyword evidence="2" id="KW-0808">Transferase</keyword>
<dbReference type="Proteomes" id="UP000028602">
    <property type="component" value="Unassembled WGS sequence"/>
</dbReference>
<evidence type="ECO:0000313" key="3">
    <source>
        <dbReference type="Proteomes" id="UP000028602"/>
    </source>
</evidence>
<dbReference type="InterPro" id="IPR000182">
    <property type="entry name" value="GNAT_dom"/>
</dbReference>
<protein>
    <submittedName>
        <fullName evidence="2">Acetyltransferase</fullName>
    </submittedName>
</protein>
<dbReference type="GO" id="GO:0016747">
    <property type="term" value="F:acyltransferase activity, transferring groups other than amino-acyl groups"/>
    <property type="evidence" value="ECO:0007669"/>
    <property type="project" value="InterPro"/>
</dbReference>
<dbReference type="PANTHER" id="PTHR43792">
    <property type="entry name" value="GNAT FAMILY, PUTATIVE (AFU_ORTHOLOGUE AFUA_3G00765)-RELATED-RELATED"/>
    <property type="match status" value="1"/>
</dbReference>
<dbReference type="eggNOG" id="COG1670">
    <property type="taxonomic scope" value="Bacteria"/>
</dbReference>
<keyword evidence="3" id="KW-1185">Reference proteome</keyword>
<dbReference type="InterPro" id="IPR016181">
    <property type="entry name" value="Acyl_CoA_acyltransferase"/>
</dbReference>
<dbReference type="EMBL" id="JMPR01000031">
    <property type="protein sequence ID" value="KFD19519.1"/>
    <property type="molecule type" value="Genomic_DNA"/>
</dbReference>
<sequence>MPIPVLETSRLLLTPLVSEDAVQIQQCFPRWEIVRYLTGTVPWPYPDDGAEVYVNSIALPQMEKGQAWCWTVRRKSAPEELIGHICLYDIPDNNRGFWLVPEYQGQGYMREASIAVTDFWFNTLERDVLRVPKAADNRRSRAISESSGMRLIGTEEKHYVSGWMTSELWEITRDEWNARVRRSEAR</sequence>
<gene>
    <name evidence="2" type="ORF">GTPT_1858</name>
</gene>
<accession>A0A085JGC3</accession>
<dbReference type="SUPFAM" id="SSF55729">
    <property type="entry name" value="Acyl-CoA N-acyltransferases (Nat)"/>
    <property type="match status" value="1"/>
</dbReference>
<reference evidence="2 3" key="1">
    <citation type="submission" date="2014-05" db="EMBL/GenBank/DDBJ databases">
        <title>ATOL: Assembling a taxonomically balanced genome-scale reconstruction of the evolutionary history of the Enterobacteriaceae.</title>
        <authorList>
            <person name="Plunkett G.III."/>
            <person name="Neeno-Eckwall E.C."/>
            <person name="Glasner J.D."/>
            <person name="Perna N.T."/>
        </authorList>
    </citation>
    <scope>NUCLEOTIDE SEQUENCE [LARGE SCALE GENOMIC DNA]</scope>
    <source>
        <strain evidence="2 3">ATCC 33301</strain>
    </source>
</reference>
<dbReference type="Gene3D" id="3.40.630.30">
    <property type="match status" value="1"/>
</dbReference>